<evidence type="ECO:0000256" key="1">
    <source>
        <dbReference type="SAM" id="Coils"/>
    </source>
</evidence>
<gene>
    <name evidence="2" type="ORF">EDC24_1993</name>
</gene>
<protein>
    <submittedName>
        <fullName evidence="2">YbbR domain-containing protein</fullName>
    </submittedName>
</protein>
<dbReference type="AlphaFoldDB" id="A0A3N5BDV2"/>
<dbReference type="OrthoDB" id="2960905at2"/>
<dbReference type="PANTHER" id="PTHR37804">
    <property type="entry name" value="CDAA REGULATORY PROTEIN CDAR"/>
    <property type="match status" value="1"/>
</dbReference>
<evidence type="ECO:0000313" key="2">
    <source>
        <dbReference type="EMBL" id="RPF53490.1"/>
    </source>
</evidence>
<dbReference type="Gene3D" id="2.170.120.30">
    <property type="match status" value="2"/>
</dbReference>
<proteinExistence type="predicted"/>
<name>A0A3N5BDV2_9BACI</name>
<keyword evidence="1" id="KW-0175">Coiled coil</keyword>
<sequence>MDKWIKSPWFTRIVSLFLALLLYLTVALDDANSQDSDQAFLFPSGSDEAETMENVPLQVELEEERYVVRGVPDTVEVTVEGPVSSVTQAVRQRNFDVFIDLNDLEPGTHEVDVQHRGMSSQLGVYIEPQTIEVTIEERSSVTRPVELDFVGQDGTDMSEVFASTPTITPEEVEITGPKTEIDQIGMVKAIVEFNDLAEDGIARSIPVKVYDPQGNELNVFINPSTVTIEADVSVQDKRFPLSHDTVGELDDNLVLESINLTPVTATIYGQEERLNEINQLSPVMINLSDITETTEFETELDVPTDIRKIEPESVGVEVVVTEADERELSDMEIEVENLREDREIVFLEPEEATIDITTIGKAEDLEDLTEDDIRVWIDVSETVEGEVFANIQVEAPEDIRWRTNREQVRVRIE</sequence>
<feature type="coiled-coil region" evidence="1">
    <location>
        <begin position="321"/>
        <end position="348"/>
    </location>
</feature>
<organism evidence="2 3">
    <name type="scientific">Aquisalibacillus elongatus</name>
    <dbReference type="NCBI Taxonomy" id="485577"/>
    <lineage>
        <taxon>Bacteria</taxon>
        <taxon>Bacillati</taxon>
        <taxon>Bacillota</taxon>
        <taxon>Bacilli</taxon>
        <taxon>Bacillales</taxon>
        <taxon>Bacillaceae</taxon>
        <taxon>Aquisalibacillus</taxon>
    </lineage>
</organism>
<dbReference type="Pfam" id="PF07949">
    <property type="entry name" value="YbbR"/>
    <property type="match status" value="3"/>
</dbReference>
<dbReference type="EMBL" id="RKRF01000009">
    <property type="protein sequence ID" value="RPF53490.1"/>
    <property type="molecule type" value="Genomic_DNA"/>
</dbReference>
<evidence type="ECO:0000313" key="3">
    <source>
        <dbReference type="Proteomes" id="UP000276443"/>
    </source>
</evidence>
<comment type="caution">
    <text evidence="2">The sequence shown here is derived from an EMBL/GenBank/DDBJ whole genome shotgun (WGS) entry which is preliminary data.</text>
</comment>
<keyword evidence="3" id="KW-1185">Reference proteome</keyword>
<dbReference type="Proteomes" id="UP000276443">
    <property type="component" value="Unassembled WGS sequence"/>
</dbReference>
<accession>A0A3N5BDV2</accession>
<dbReference type="PANTHER" id="PTHR37804:SF1">
    <property type="entry name" value="CDAA REGULATORY PROTEIN CDAR"/>
    <property type="match status" value="1"/>
</dbReference>
<dbReference type="InterPro" id="IPR053154">
    <property type="entry name" value="c-di-AMP_regulator"/>
</dbReference>
<reference evidence="2 3" key="1">
    <citation type="submission" date="2018-11" db="EMBL/GenBank/DDBJ databases">
        <title>Genomic Encyclopedia of Type Strains, Phase IV (KMG-IV): sequencing the most valuable type-strain genomes for metagenomic binning, comparative biology and taxonomic classification.</title>
        <authorList>
            <person name="Goeker M."/>
        </authorList>
    </citation>
    <scope>NUCLEOTIDE SEQUENCE [LARGE SCALE GENOMIC DNA]</scope>
    <source>
        <strain evidence="2 3">DSM 18090</strain>
    </source>
</reference>
<dbReference type="RefSeq" id="WP_124222050.1">
    <property type="nucleotide sequence ID" value="NZ_RKRF01000009.1"/>
</dbReference>
<dbReference type="Gene3D" id="2.170.120.40">
    <property type="entry name" value="YbbR-like domain"/>
    <property type="match status" value="2"/>
</dbReference>
<dbReference type="InterPro" id="IPR012505">
    <property type="entry name" value="YbbR"/>
</dbReference>